<accession>A0A366DQL6</accession>
<evidence type="ECO:0000313" key="2">
    <source>
        <dbReference type="EMBL" id="RBO91574.1"/>
    </source>
</evidence>
<dbReference type="RefSeq" id="WP_147265832.1">
    <property type="nucleotide sequence ID" value="NZ_QNRE01000004.1"/>
</dbReference>
<dbReference type="AlphaFoldDB" id="A0A366DQL6"/>
<dbReference type="EMBL" id="QNRE01000004">
    <property type="protein sequence ID" value="RBO91574.1"/>
    <property type="molecule type" value="Genomic_DNA"/>
</dbReference>
<comment type="caution">
    <text evidence="2">The sequence shown here is derived from an EMBL/GenBank/DDBJ whole genome shotgun (WGS) entry which is preliminary data.</text>
</comment>
<protein>
    <recommendedName>
        <fullName evidence="4">Type VII secretion system (Wss) protein ESAT-6</fullName>
    </recommendedName>
</protein>
<dbReference type="OrthoDB" id="4537726at2"/>
<evidence type="ECO:0000256" key="1">
    <source>
        <dbReference type="SAM" id="MobiDB-lite"/>
    </source>
</evidence>
<organism evidence="2 3">
    <name type="scientific">Nocardia puris</name>
    <dbReference type="NCBI Taxonomy" id="208602"/>
    <lineage>
        <taxon>Bacteria</taxon>
        <taxon>Bacillati</taxon>
        <taxon>Actinomycetota</taxon>
        <taxon>Actinomycetes</taxon>
        <taxon>Mycobacteriales</taxon>
        <taxon>Nocardiaceae</taxon>
        <taxon>Nocardia</taxon>
    </lineage>
</organism>
<dbReference type="Proteomes" id="UP000252586">
    <property type="component" value="Unassembled WGS sequence"/>
</dbReference>
<evidence type="ECO:0008006" key="4">
    <source>
        <dbReference type="Google" id="ProtNLM"/>
    </source>
</evidence>
<evidence type="ECO:0000313" key="3">
    <source>
        <dbReference type="Proteomes" id="UP000252586"/>
    </source>
</evidence>
<keyword evidence="3" id="KW-1185">Reference proteome</keyword>
<sequence length="300" mass="32446">MTDVSSQLKAQIDFIRSNTDAIRDLPEKVDSFSGHVVKAVRTGGFAALAQGNPGPIVSNETQIIDEIWANRDKINEAIRDSWNKLDELNPELEVPVELVRIANEWRNVKGDIQAAEHDFDETNLSSEWEGDAAHRYIEMRTRQKAALVSLPAVCEDVAKSLESVATEELELYGELATRTQELIAKVIEVTGSFVSSSFDLPFGPITAQTDLLTAVQASRQLILGTVVSMAESALENIIEGNIIAQTLSIQAGIPNNKWPTGVKASYGQGVDGIRTAIGDGSAGDGDKSDWEPGNTKVAAE</sequence>
<reference evidence="2 3" key="1">
    <citation type="submission" date="2018-06" db="EMBL/GenBank/DDBJ databases">
        <title>Genomic Encyclopedia of Type Strains, Phase IV (KMG-IV): sequencing the most valuable type-strain genomes for metagenomic binning, comparative biology and taxonomic classification.</title>
        <authorList>
            <person name="Goeker M."/>
        </authorList>
    </citation>
    <scope>NUCLEOTIDE SEQUENCE [LARGE SCALE GENOMIC DNA]</scope>
    <source>
        <strain evidence="2 3">DSM 44599</strain>
    </source>
</reference>
<dbReference type="STRING" id="1210090.GCA_001613185_00662"/>
<proteinExistence type="predicted"/>
<name>A0A366DQL6_9NOCA</name>
<gene>
    <name evidence="2" type="ORF">DFR74_104277</name>
</gene>
<feature type="region of interest" description="Disordered" evidence="1">
    <location>
        <begin position="277"/>
        <end position="300"/>
    </location>
</feature>